<sequence length="171" mass="19349">MTIHRPPNQSSEVDEGMFFFMNGPVQNKKALIAGDFDIPVVDWDELSVNGSRDSFSSSLLKLTVNLHLFQNFALPTRIEEAQTANCVDLVLSMNPIDANELRSIAPLGKSEHAILLWEYEVNSKQTKNTEVRLNYWHGKFPAMEDSQEGYEGRYASRPSAEKSTTASRHTW</sequence>
<dbReference type="InterPro" id="IPR005135">
    <property type="entry name" value="Endo/exonuclease/phosphatase"/>
</dbReference>
<evidence type="ECO:0000313" key="4">
    <source>
        <dbReference type="Proteomes" id="UP000281553"/>
    </source>
</evidence>
<dbReference type="AlphaFoldDB" id="A0A3P7LIZ9"/>
<dbReference type="GO" id="GO:0061343">
    <property type="term" value="P:cell adhesion involved in heart morphogenesis"/>
    <property type="evidence" value="ECO:0007669"/>
    <property type="project" value="TreeGrafter"/>
</dbReference>
<dbReference type="GO" id="GO:0007508">
    <property type="term" value="P:larval heart development"/>
    <property type="evidence" value="ECO:0007669"/>
    <property type="project" value="TreeGrafter"/>
</dbReference>
<dbReference type="GO" id="GO:0031012">
    <property type="term" value="C:extracellular matrix"/>
    <property type="evidence" value="ECO:0007669"/>
    <property type="project" value="TreeGrafter"/>
</dbReference>
<dbReference type="EMBL" id="UYRU01067046">
    <property type="protein sequence ID" value="VDN16784.1"/>
    <property type="molecule type" value="Genomic_DNA"/>
</dbReference>
<dbReference type="OrthoDB" id="6143588at2759"/>
<dbReference type="Pfam" id="PF14529">
    <property type="entry name" value="Exo_endo_phos_2"/>
    <property type="match status" value="1"/>
</dbReference>
<accession>A0A3P7LIZ9</accession>
<dbReference type="Proteomes" id="UP000281553">
    <property type="component" value="Unassembled WGS sequence"/>
</dbReference>
<keyword evidence="4" id="KW-1185">Reference proteome</keyword>
<reference evidence="3 4" key="1">
    <citation type="submission" date="2018-11" db="EMBL/GenBank/DDBJ databases">
        <authorList>
            <consortium name="Pathogen Informatics"/>
        </authorList>
    </citation>
    <scope>NUCLEOTIDE SEQUENCE [LARGE SCALE GENOMIC DNA]</scope>
</reference>
<dbReference type="PANTHER" id="PTHR33395">
    <property type="entry name" value="TRANSCRIPTASE, PUTATIVE-RELATED-RELATED"/>
    <property type="match status" value="1"/>
</dbReference>
<name>A0A3P7LIZ9_DIBLA</name>
<evidence type="ECO:0000259" key="2">
    <source>
        <dbReference type="Pfam" id="PF14529"/>
    </source>
</evidence>
<proteinExistence type="predicted"/>
<feature type="domain" description="Endonuclease/exonuclease/phosphatase" evidence="2">
    <location>
        <begin position="5"/>
        <end position="114"/>
    </location>
</feature>
<dbReference type="GO" id="GO:0003824">
    <property type="term" value="F:catalytic activity"/>
    <property type="evidence" value="ECO:0007669"/>
    <property type="project" value="InterPro"/>
</dbReference>
<evidence type="ECO:0000313" key="3">
    <source>
        <dbReference type="EMBL" id="VDN16784.1"/>
    </source>
</evidence>
<organism evidence="3 4">
    <name type="scientific">Dibothriocephalus latus</name>
    <name type="common">Fish tapeworm</name>
    <name type="synonym">Diphyllobothrium latum</name>
    <dbReference type="NCBI Taxonomy" id="60516"/>
    <lineage>
        <taxon>Eukaryota</taxon>
        <taxon>Metazoa</taxon>
        <taxon>Spiralia</taxon>
        <taxon>Lophotrochozoa</taxon>
        <taxon>Platyhelminthes</taxon>
        <taxon>Cestoda</taxon>
        <taxon>Eucestoda</taxon>
        <taxon>Diphyllobothriidea</taxon>
        <taxon>Diphyllobothriidae</taxon>
        <taxon>Dibothriocephalus</taxon>
    </lineage>
</organism>
<feature type="compositionally biased region" description="Polar residues" evidence="1">
    <location>
        <begin position="161"/>
        <end position="171"/>
    </location>
</feature>
<evidence type="ECO:0000256" key="1">
    <source>
        <dbReference type="SAM" id="MobiDB-lite"/>
    </source>
</evidence>
<protein>
    <recommendedName>
        <fullName evidence="2">Endonuclease/exonuclease/phosphatase domain-containing protein</fullName>
    </recommendedName>
</protein>
<dbReference type="PANTHER" id="PTHR33395:SF22">
    <property type="entry name" value="REVERSE TRANSCRIPTASE DOMAIN-CONTAINING PROTEIN"/>
    <property type="match status" value="1"/>
</dbReference>
<feature type="region of interest" description="Disordered" evidence="1">
    <location>
        <begin position="151"/>
        <end position="171"/>
    </location>
</feature>
<gene>
    <name evidence="3" type="ORF">DILT_LOCUS12615</name>
</gene>